<comment type="subcellular location">
    <subcellularLocation>
        <location evidence="1">Nucleus</location>
    </subcellularLocation>
</comment>
<evidence type="ECO:0000256" key="3">
    <source>
        <dbReference type="ARBA" id="ARBA00023242"/>
    </source>
</evidence>
<sequence>MGKGVDGGSRRGGGGKRAEGGESTAVAEEEEVEEFFAILKRIRVAVKYFEKVKGGGGKVTTGNQWRPSFVLEDFDGDKNQEDSKEDKGLDLNLKPAVSKQDN</sequence>
<feature type="region of interest" description="Disordered" evidence="4">
    <location>
        <begin position="70"/>
        <end position="102"/>
    </location>
</feature>
<feature type="compositionally biased region" description="Gly residues" evidence="4">
    <location>
        <begin position="1"/>
        <end position="12"/>
    </location>
</feature>
<dbReference type="PANTHER" id="PTHR35735:SF8">
    <property type="entry name" value="PROTEIN NIM1-INTERACTING 2"/>
    <property type="match status" value="1"/>
</dbReference>
<evidence type="ECO:0000256" key="1">
    <source>
        <dbReference type="ARBA" id="ARBA00004123"/>
    </source>
</evidence>
<evidence type="ECO:0000256" key="4">
    <source>
        <dbReference type="SAM" id="MobiDB-lite"/>
    </source>
</evidence>
<dbReference type="GO" id="GO:0005634">
    <property type="term" value="C:nucleus"/>
    <property type="evidence" value="ECO:0007669"/>
    <property type="project" value="UniProtKB-SubCell"/>
</dbReference>
<keyword evidence="6" id="KW-1185">Reference proteome</keyword>
<name>A0A6A2YFR1_HIBSY</name>
<protein>
    <submittedName>
        <fullName evidence="5">ERF118 protein</fullName>
    </submittedName>
</protein>
<feature type="compositionally biased region" description="Basic and acidic residues" evidence="4">
    <location>
        <begin position="76"/>
        <end position="89"/>
    </location>
</feature>
<reference evidence="5" key="1">
    <citation type="submission" date="2019-09" db="EMBL/GenBank/DDBJ databases">
        <title>Draft genome information of white flower Hibiscus syriacus.</title>
        <authorList>
            <person name="Kim Y.-M."/>
        </authorList>
    </citation>
    <scope>NUCLEOTIDE SEQUENCE [LARGE SCALE GENOMIC DNA]</scope>
    <source>
        <strain evidence="5">YM2019G1</strain>
    </source>
</reference>
<dbReference type="InterPro" id="IPR034577">
    <property type="entry name" value="NIMIN-2"/>
</dbReference>
<dbReference type="InterPro" id="IPR031425">
    <property type="entry name" value="NPR1/NH1-interacting"/>
</dbReference>
<dbReference type="AlphaFoldDB" id="A0A6A2YFR1"/>
<feature type="region of interest" description="Disordered" evidence="4">
    <location>
        <begin position="1"/>
        <end position="29"/>
    </location>
</feature>
<proteinExistence type="inferred from homology"/>
<comment type="caution">
    <text evidence="5">The sequence shown here is derived from an EMBL/GenBank/DDBJ whole genome shotgun (WGS) entry which is preliminary data.</text>
</comment>
<dbReference type="Proteomes" id="UP000436088">
    <property type="component" value="Unassembled WGS sequence"/>
</dbReference>
<evidence type="ECO:0000313" key="6">
    <source>
        <dbReference type="Proteomes" id="UP000436088"/>
    </source>
</evidence>
<evidence type="ECO:0000313" key="5">
    <source>
        <dbReference type="EMBL" id="KAE8678356.1"/>
    </source>
</evidence>
<accession>A0A6A2YFR1</accession>
<comment type="similarity">
    <text evidence="2">Belongs to the NPR1-interactor family.</text>
</comment>
<keyword evidence="3" id="KW-0539">Nucleus</keyword>
<dbReference type="PANTHER" id="PTHR35735">
    <property type="entry name" value="PROTEIN NIM1-INTERACTING 2"/>
    <property type="match status" value="1"/>
</dbReference>
<evidence type="ECO:0000256" key="2">
    <source>
        <dbReference type="ARBA" id="ARBA00009937"/>
    </source>
</evidence>
<organism evidence="5 6">
    <name type="scientific">Hibiscus syriacus</name>
    <name type="common">Rose of Sharon</name>
    <dbReference type="NCBI Taxonomy" id="106335"/>
    <lineage>
        <taxon>Eukaryota</taxon>
        <taxon>Viridiplantae</taxon>
        <taxon>Streptophyta</taxon>
        <taxon>Embryophyta</taxon>
        <taxon>Tracheophyta</taxon>
        <taxon>Spermatophyta</taxon>
        <taxon>Magnoliopsida</taxon>
        <taxon>eudicotyledons</taxon>
        <taxon>Gunneridae</taxon>
        <taxon>Pentapetalae</taxon>
        <taxon>rosids</taxon>
        <taxon>malvids</taxon>
        <taxon>Malvales</taxon>
        <taxon>Malvaceae</taxon>
        <taxon>Malvoideae</taxon>
        <taxon>Hibiscus</taxon>
    </lineage>
</organism>
<dbReference type="EMBL" id="VEPZ02001337">
    <property type="protein sequence ID" value="KAE8678356.1"/>
    <property type="molecule type" value="Genomic_DNA"/>
</dbReference>
<dbReference type="Pfam" id="PF15699">
    <property type="entry name" value="NPR1_interact"/>
    <property type="match status" value="1"/>
</dbReference>
<dbReference type="GO" id="GO:0010112">
    <property type="term" value="P:regulation of systemic acquired resistance"/>
    <property type="evidence" value="ECO:0007669"/>
    <property type="project" value="InterPro"/>
</dbReference>
<gene>
    <name evidence="5" type="ORF">F3Y22_tig00111427pilonHSYRG00576</name>
</gene>